<dbReference type="OMA" id="NIAHWRD"/>
<dbReference type="EMBL" id="CP031263">
    <property type="protein sequence ID" value="AXH93399.1"/>
    <property type="molecule type" value="Genomic_DNA"/>
</dbReference>
<dbReference type="InterPro" id="IPR007138">
    <property type="entry name" value="ABM_dom"/>
</dbReference>
<evidence type="ECO:0000313" key="3">
    <source>
        <dbReference type="EMBL" id="KAB1118720.1"/>
    </source>
</evidence>
<reference evidence="3 5" key="3">
    <citation type="submission" date="2019-09" db="EMBL/GenBank/DDBJ databases">
        <title>High taxonomic diversity of Micromonospora strains isolated from Medicago sativa nodules in different geographical locations.</title>
        <authorList>
            <person name="Martinez-Hidalgo P."/>
            <person name="Flores-Felix J.D."/>
            <person name="Velazquez E."/>
            <person name="Brau L."/>
            <person name="Trujillo M.E."/>
            <person name="Martinez-Molina E."/>
        </authorList>
    </citation>
    <scope>NUCLEOTIDE SEQUENCE [LARGE SCALE GENOMIC DNA]</scope>
    <source>
        <strain evidence="3 5">ALFB5</strain>
    </source>
</reference>
<keyword evidence="5" id="KW-1185">Reference proteome</keyword>
<dbReference type="EMBL" id="WAAR01000005">
    <property type="protein sequence ID" value="KAB1118720.1"/>
    <property type="molecule type" value="Genomic_DNA"/>
</dbReference>
<proteinExistence type="predicted"/>
<evidence type="ECO:0000313" key="5">
    <source>
        <dbReference type="Proteomes" id="UP000471364"/>
    </source>
</evidence>
<reference evidence="2 4" key="2">
    <citation type="submission" date="2018-08" db="EMBL/GenBank/DDBJ databases">
        <title>Streptomyces kandeliansis sp. nov., an endophytic bacterium isolated from mangrove plant.</title>
        <authorList>
            <person name="Wang R."/>
        </authorList>
    </citation>
    <scope>NUCLEOTIDE SEQUENCE [LARGE SCALE GENOMIC DNA]</scope>
    <source>
        <strain evidence="2">110B</strain>
        <strain evidence="4">H14(2018)</strain>
    </source>
</reference>
<dbReference type="AlphaFoldDB" id="A0A1C6TP84"/>
<name>A0A1C6TP84_9ACTN</name>
<dbReference type="Pfam" id="PF03992">
    <property type="entry name" value="ABM"/>
    <property type="match status" value="1"/>
</dbReference>
<sequence>MAGNEPTGPVAPVTFINRFTVHASAEEFERTFAATTAFMAAQDGYLGNTLLRHTTDEQSYVNIAVWRDAERFHNALAQPGFTPHARALRALSSSEPNLYREVAGEQR</sequence>
<organism evidence="2 4">
    <name type="scientific">Micromonospora aurantiaca</name>
    <name type="common">nom. illeg.</name>
    <dbReference type="NCBI Taxonomy" id="47850"/>
    <lineage>
        <taxon>Bacteria</taxon>
        <taxon>Bacillati</taxon>
        <taxon>Actinomycetota</taxon>
        <taxon>Actinomycetes</taxon>
        <taxon>Micromonosporales</taxon>
        <taxon>Micromonosporaceae</taxon>
        <taxon>Micromonospora</taxon>
    </lineage>
</organism>
<feature type="domain" description="ABM" evidence="1">
    <location>
        <begin position="13"/>
        <end position="102"/>
    </location>
</feature>
<accession>A0A1C6TP84</accession>
<evidence type="ECO:0000259" key="1">
    <source>
        <dbReference type="PROSITE" id="PS51725"/>
    </source>
</evidence>
<keyword evidence="2" id="KW-0560">Oxidoreductase</keyword>
<dbReference type="InterPro" id="IPR011008">
    <property type="entry name" value="Dimeric_a/b-barrel"/>
</dbReference>
<dbReference type="Gene3D" id="3.30.70.100">
    <property type="match status" value="1"/>
</dbReference>
<evidence type="ECO:0000313" key="4">
    <source>
        <dbReference type="Proteomes" id="UP000253958"/>
    </source>
</evidence>
<dbReference type="SUPFAM" id="SSF54909">
    <property type="entry name" value="Dimeric alpha+beta barrel"/>
    <property type="match status" value="1"/>
</dbReference>
<dbReference type="RefSeq" id="WP_013287142.1">
    <property type="nucleotide sequence ID" value="NZ_CBDRIQ010000047.1"/>
</dbReference>
<keyword evidence="2" id="KW-0503">Monooxygenase</keyword>
<dbReference type="Proteomes" id="UP000471364">
    <property type="component" value="Unassembled WGS sequence"/>
</dbReference>
<reference evidence="2 4" key="1">
    <citation type="submission" date="2018-07" db="EMBL/GenBank/DDBJ databases">
        <authorList>
            <person name="Ye Y."/>
        </authorList>
    </citation>
    <scope>NUCLEOTIDE SEQUENCE [LARGE SCALE GENOMIC DNA]</scope>
    <source>
        <strain evidence="2">110B</strain>
        <strain evidence="4">H14(2018)</strain>
    </source>
</reference>
<gene>
    <name evidence="2" type="ORF">DVH21_27540</name>
    <name evidence="3" type="ORF">F6X54_02235</name>
</gene>
<dbReference type="GO" id="GO:0004497">
    <property type="term" value="F:monooxygenase activity"/>
    <property type="evidence" value="ECO:0007669"/>
    <property type="project" value="UniProtKB-KW"/>
</dbReference>
<dbReference type="Proteomes" id="UP000253958">
    <property type="component" value="Chromosome"/>
</dbReference>
<dbReference type="PROSITE" id="PS51725">
    <property type="entry name" value="ABM"/>
    <property type="match status" value="1"/>
</dbReference>
<evidence type="ECO:0000313" key="2">
    <source>
        <dbReference type="EMBL" id="AXH93399.1"/>
    </source>
</evidence>
<protein>
    <submittedName>
        <fullName evidence="2">Antibiotic biosynthesis monooxygenase</fullName>
    </submittedName>
</protein>